<accession>A0A5J4U0J0</accession>
<keyword evidence="1" id="KW-0472">Membrane</keyword>
<organism evidence="2 3">
    <name type="scientific">Streblomastix strix</name>
    <dbReference type="NCBI Taxonomy" id="222440"/>
    <lineage>
        <taxon>Eukaryota</taxon>
        <taxon>Metamonada</taxon>
        <taxon>Preaxostyla</taxon>
        <taxon>Oxymonadida</taxon>
        <taxon>Streblomastigidae</taxon>
        <taxon>Streblomastix</taxon>
    </lineage>
</organism>
<comment type="caution">
    <text evidence="2">The sequence shown here is derived from an EMBL/GenBank/DDBJ whole genome shotgun (WGS) entry which is preliminary data.</text>
</comment>
<dbReference type="CDD" id="cd20557">
    <property type="entry name" value="CYCLIN_ScPCL1-like"/>
    <property type="match status" value="1"/>
</dbReference>
<protein>
    <submittedName>
        <fullName evidence="2">Uncharacterized protein</fullName>
    </submittedName>
</protein>
<feature type="transmembrane region" description="Helical" evidence="1">
    <location>
        <begin position="142"/>
        <end position="163"/>
    </location>
</feature>
<sequence length="319" mass="36750">IEYCKHFNELKRQQREYQMLVAEKSKDSHVLDYIVPSPISGMSPRKWTIACETASDEFVHAVSDGIARGFEKSQNKNSNTKNPDQDSQQIATDHEKLTHKVYKFLAFVRGYTHISASELTHTIYLIWWMIEHDMKIEADKPGGGIVAVSNMGTILLCAVVISMKMLRDAPYRNTWWAKAFGLGIDVLNDSEQVFLERISYEPFLCEELYWKIFDTLYEQSLIEIEIKQQIGLTSEEIEVQCQISMGRMKDSFIAVVEECIQASLIKHNQIEAEKQSSFETEGRDALYQYNEVNYGVATVIMKKPNPFENMTNQPTNLYV</sequence>
<evidence type="ECO:0000313" key="2">
    <source>
        <dbReference type="EMBL" id="KAA6363868.1"/>
    </source>
</evidence>
<name>A0A5J4U0J0_9EUKA</name>
<dbReference type="AlphaFoldDB" id="A0A5J4U0J0"/>
<dbReference type="InterPro" id="IPR013922">
    <property type="entry name" value="Cyclin_PHO80-like"/>
</dbReference>
<reference evidence="2 3" key="1">
    <citation type="submission" date="2019-03" db="EMBL/GenBank/DDBJ databases">
        <title>Single cell metagenomics reveals metabolic interactions within the superorganism composed of flagellate Streblomastix strix and complex community of Bacteroidetes bacteria on its surface.</title>
        <authorList>
            <person name="Treitli S.C."/>
            <person name="Kolisko M."/>
            <person name="Husnik F."/>
            <person name="Keeling P."/>
            <person name="Hampl V."/>
        </authorList>
    </citation>
    <scope>NUCLEOTIDE SEQUENCE [LARGE SCALE GENOMIC DNA]</scope>
    <source>
        <strain evidence="2">ST1C</strain>
    </source>
</reference>
<evidence type="ECO:0000313" key="3">
    <source>
        <dbReference type="Proteomes" id="UP000324800"/>
    </source>
</evidence>
<proteinExistence type="predicted"/>
<gene>
    <name evidence="2" type="ORF">EZS28_040605</name>
</gene>
<dbReference type="Pfam" id="PF08613">
    <property type="entry name" value="Cyclin"/>
    <property type="match status" value="1"/>
</dbReference>
<keyword evidence="1" id="KW-0812">Transmembrane</keyword>
<feature type="non-terminal residue" evidence="2">
    <location>
        <position position="1"/>
    </location>
</feature>
<dbReference type="Gene3D" id="1.10.472.10">
    <property type="entry name" value="Cyclin-like"/>
    <property type="match status" value="1"/>
</dbReference>
<feature type="transmembrane region" description="Helical" evidence="1">
    <location>
        <begin position="110"/>
        <end position="130"/>
    </location>
</feature>
<dbReference type="GO" id="GO:0019901">
    <property type="term" value="F:protein kinase binding"/>
    <property type="evidence" value="ECO:0007669"/>
    <property type="project" value="InterPro"/>
</dbReference>
<keyword evidence="1" id="KW-1133">Transmembrane helix</keyword>
<dbReference type="EMBL" id="SNRW01022379">
    <property type="protein sequence ID" value="KAA6363868.1"/>
    <property type="molecule type" value="Genomic_DNA"/>
</dbReference>
<dbReference type="Proteomes" id="UP000324800">
    <property type="component" value="Unassembled WGS sequence"/>
</dbReference>
<evidence type="ECO:0000256" key="1">
    <source>
        <dbReference type="SAM" id="Phobius"/>
    </source>
</evidence>